<dbReference type="Proteomes" id="UP000237222">
    <property type="component" value="Unassembled WGS sequence"/>
</dbReference>
<comment type="caution">
    <text evidence="6">The sequence shown here is derived from an EMBL/GenBank/DDBJ whole genome shotgun (WGS) entry which is preliminary data.</text>
</comment>
<organism evidence="6 7">
    <name type="scientific">Zhongshania marina</name>
    <dbReference type="NCBI Taxonomy" id="2304603"/>
    <lineage>
        <taxon>Bacteria</taxon>
        <taxon>Pseudomonadati</taxon>
        <taxon>Pseudomonadota</taxon>
        <taxon>Gammaproteobacteria</taxon>
        <taxon>Cellvibrionales</taxon>
        <taxon>Spongiibacteraceae</taxon>
        <taxon>Zhongshania</taxon>
    </lineage>
</organism>
<dbReference type="InterPro" id="IPR020841">
    <property type="entry name" value="PKS_Beta-ketoAc_synthase_dom"/>
</dbReference>
<name>A0A2S4HBA0_9GAMM</name>
<evidence type="ECO:0000256" key="4">
    <source>
        <dbReference type="RuleBase" id="RU003694"/>
    </source>
</evidence>
<dbReference type="GO" id="GO:0004315">
    <property type="term" value="F:3-oxoacyl-[acyl-carrier-protein] synthase activity"/>
    <property type="evidence" value="ECO:0007669"/>
    <property type="project" value="TreeGrafter"/>
</dbReference>
<dbReference type="AlphaFoldDB" id="A0A2S4HBA0"/>
<dbReference type="PANTHER" id="PTHR11712:SF336">
    <property type="entry name" value="3-OXOACYL-[ACYL-CARRIER-PROTEIN] SYNTHASE, MITOCHONDRIAL"/>
    <property type="match status" value="1"/>
</dbReference>
<evidence type="ECO:0000313" key="7">
    <source>
        <dbReference type="Proteomes" id="UP000237222"/>
    </source>
</evidence>
<comment type="similarity">
    <text evidence="2 4">Belongs to the thiolase-like superfamily. Beta-ketoacyl-ACP synthases family.</text>
</comment>
<dbReference type="InterPro" id="IPR014031">
    <property type="entry name" value="Ketoacyl_synth_C"/>
</dbReference>
<reference evidence="6" key="1">
    <citation type="submission" date="2018-01" db="EMBL/GenBank/DDBJ databases">
        <authorList>
            <person name="Yu X.-D."/>
        </authorList>
    </citation>
    <scope>NUCLEOTIDE SEQUENCE</scope>
    <source>
        <strain evidence="6">ZX-21</strain>
    </source>
</reference>
<keyword evidence="3 4" id="KW-0808">Transferase</keyword>
<dbReference type="Gene3D" id="3.40.47.10">
    <property type="match status" value="1"/>
</dbReference>
<dbReference type="OrthoDB" id="9784825at2"/>
<evidence type="ECO:0000256" key="1">
    <source>
        <dbReference type="ARBA" id="ARBA00005194"/>
    </source>
</evidence>
<dbReference type="InterPro" id="IPR016039">
    <property type="entry name" value="Thiolase-like"/>
</dbReference>
<dbReference type="SUPFAM" id="SSF53901">
    <property type="entry name" value="Thiolase-like"/>
    <property type="match status" value="2"/>
</dbReference>
<dbReference type="EMBL" id="PQGG01000042">
    <property type="protein sequence ID" value="POP51253.1"/>
    <property type="molecule type" value="Genomic_DNA"/>
</dbReference>
<dbReference type="RefSeq" id="WP_103685898.1">
    <property type="nucleotide sequence ID" value="NZ_PQGG01000042.1"/>
</dbReference>
<dbReference type="Pfam" id="PF02801">
    <property type="entry name" value="Ketoacyl-synt_C"/>
    <property type="match status" value="1"/>
</dbReference>
<dbReference type="InterPro" id="IPR014030">
    <property type="entry name" value="Ketoacyl_synth_N"/>
</dbReference>
<dbReference type="PANTHER" id="PTHR11712">
    <property type="entry name" value="POLYKETIDE SYNTHASE-RELATED"/>
    <property type="match status" value="1"/>
</dbReference>
<protein>
    <submittedName>
        <fullName evidence="6">Beta-ketoacyl synthase</fullName>
    </submittedName>
</protein>
<sequence length="625" mass="66684">MSKLPVIVGFGGVNAAGRSSFHHGYRRLVIDALPQEKASRTYRSLAAVMGIPAEQAGDESQRQYMRDHTLIRKIEGNLFDTEQVAWNKRMALSGAEGVLQFVTRARDLPDVLPSGWEVKELDGGKVSVSVNESCNVLLPTTRKIEVSTAGQLPTGFDPASLYASRNHPRGLQMAICGASDALKSMGIEWQVVMDSIRPDQMGVYASSAMAQLDDNGFGGLLGARANGGRVSSKQLALGLADMPADFVSAYVLGNVGTSGPSLGACATFFYNLRQAVNDIRNGLTKVAVVGVAESGIDSRIIDGYYTMGALASDAELLKLDAEKGLTEPDHRRASRPFSSNCGFTISESTQFIVLFDDELALQLGAQIHGSVPDVFINADGYKKSISSPGIGNYLTVAKAVAAGAGIIGDKAIKTRSFVQSHGTSTPQNRVTESHILNETAKTFGIENWPVAAIKAYIGHSIGAASGDQLIASLGVWNDNILPGIATIDHIADDVHQSNLRLQKEHMDVEAGSLDVAILNAKGFGGNNASVTLLSPLLSEKMLKGRHGEKAWQAYLARREQVQAAAAAYDDAACETGLSVHYQFGENVLDGEDLEISRDGIAIKGWASKVALDFDSPYASWLPKQD</sequence>
<comment type="pathway">
    <text evidence="1">Lipid metabolism; fatty acid biosynthesis.</text>
</comment>
<dbReference type="GO" id="GO:0006633">
    <property type="term" value="P:fatty acid biosynthetic process"/>
    <property type="evidence" value="ECO:0007669"/>
    <property type="project" value="TreeGrafter"/>
</dbReference>
<dbReference type="GO" id="GO:0005829">
    <property type="term" value="C:cytosol"/>
    <property type="evidence" value="ECO:0007669"/>
    <property type="project" value="TreeGrafter"/>
</dbReference>
<dbReference type="Pfam" id="PF00109">
    <property type="entry name" value="ketoacyl-synt"/>
    <property type="match status" value="1"/>
</dbReference>
<dbReference type="InterPro" id="IPR047224">
    <property type="entry name" value="FAS_alpha_su_C"/>
</dbReference>
<evidence type="ECO:0000259" key="5">
    <source>
        <dbReference type="PROSITE" id="PS52004"/>
    </source>
</evidence>
<evidence type="ECO:0000313" key="6">
    <source>
        <dbReference type="EMBL" id="POP51253.1"/>
    </source>
</evidence>
<dbReference type="SMART" id="SM00825">
    <property type="entry name" value="PKS_KS"/>
    <property type="match status" value="1"/>
</dbReference>
<evidence type="ECO:0000256" key="2">
    <source>
        <dbReference type="ARBA" id="ARBA00008467"/>
    </source>
</evidence>
<evidence type="ECO:0000256" key="3">
    <source>
        <dbReference type="ARBA" id="ARBA00022679"/>
    </source>
</evidence>
<gene>
    <name evidence="6" type="ORF">C0068_18225</name>
</gene>
<dbReference type="CDD" id="cd00828">
    <property type="entry name" value="elong_cond_enzymes"/>
    <property type="match status" value="1"/>
</dbReference>
<dbReference type="InterPro" id="IPR000794">
    <property type="entry name" value="Beta-ketoacyl_synthase"/>
</dbReference>
<dbReference type="PROSITE" id="PS52004">
    <property type="entry name" value="KS3_2"/>
    <property type="match status" value="1"/>
</dbReference>
<feature type="domain" description="Ketosynthase family 3 (KS3)" evidence="5">
    <location>
        <begin position="43"/>
        <end position="534"/>
    </location>
</feature>
<proteinExistence type="inferred from homology"/>
<accession>A0A2S4HBA0</accession>